<name>W6YXI9_COCMI</name>
<evidence type="ECO:0000256" key="1">
    <source>
        <dbReference type="ARBA" id="ARBA00010139"/>
    </source>
</evidence>
<dbReference type="Gene3D" id="3.50.50.60">
    <property type="entry name" value="FAD/NAD(P)-binding domain"/>
    <property type="match status" value="3"/>
</dbReference>
<protein>
    <recommendedName>
        <fullName evidence="8">FAD/NAD(P)-binding domain-containing protein</fullName>
    </recommendedName>
</protein>
<dbReference type="PANTHER" id="PTHR42877:SF6">
    <property type="entry name" value="MONOOXYGENASE, PUTATIVE (AFU_ORTHOLOGUE AFUA_3G15050)-RELATED"/>
    <property type="match status" value="1"/>
</dbReference>
<dbReference type="GO" id="GO:0050660">
    <property type="term" value="F:flavin adenine dinucleotide binding"/>
    <property type="evidence" value="ECO:0007669"/>
    <property type="project" value="InterPro"/>
</dbReference>
<evidence type="ECO:0000256" key="4">
    <source>
        <dbReference type="ARBA" id="ARBA00023002"/>
    </source>
</evidence>
<dbReference type="Pfam" id="PF00743">
    <property type="entry name" value="FMO-like"/>
    <property type="match status" value="1"/>
</dbReference>
<dbReference type="HOGENOM" id="CLU_006937_6_1_1"/>
<dbReference type="GO" id="GO:0004499">
    <property type="term" value="F:N,N-dimethylaniline monooxygenase activity"/>
    <property type="evidence" value="ECO:0007669"/>
    <property type="project" value="InterPro"/>
</dbReference>
<dbReference type="InterPro" id="IPR020946">
    <property type="entry name" value="Flavin_mOase-like"/>
</dbReference>
<evidence type="ECO:0000256" key="3">
    <source>
        <dbReference type="ARBA" id="ARBA00022827"/>
    </source>
</evidence>
<keyword evidence="4" id="KW-0560">Oxidoreductase</keyword>
<dbReference type="EMBL" id="KI964067">
    <property type="protein sequence ID" value="EUC42260.1"/>
    <property type="molecule type" value="Genomic_DNA"/>
</dbReference>
<dbReference type="Proteomes" id="UP000054032">
    <property type="component" value="Unassembled WGS sequence"/>
</dbReference>
<gene>
    <name evidence="6" type="ORF">COCMIDRAFT_29073</name>
</gene>
<keyword evidence="2" id="KW-0285">Flavoprotein</keyword>
<evidence type="ECO:0000256" key="5">
    <source>
        <dbReference type="SAM" id="MobiDB-lite"/>
    </source>
</evidence>
<dbReference type="SUPFAM" id="SSF51905">
    <property type="entry name" value="FAD/NAD(P)-binding domain"/>
    <property type="match status" value="3"/>
</dbReference>
<evidence type="ECO:0008006" key="8">
    <source>
        <dbReference type="Google" id="ProtNLM"/>
    </source>
</evidence>
<dbReference type="RefSeq" id="XP_007691204.1">
    <property type="nucleotide sequence ID" value="XM_007693014.1"/>
</dbReference>
<dbReference type="GeneID" id="19121432"/>
<comment type="similarity">
    <text evidence="1">Belongs to the FAD-binding monooxygenase family.</text>
</comment>
<evidence type="ECO:0000256" key="2">
    <source>
        <dbReference type="ARBA" id="ARBA00022630"/>
    </source>
</evidence>
<proteinExistence type="inferred from homology"/>
<dbReference type="InterPro" id="IPR051209">
    <property type="entry name" value="FAD-bind_Monooxygenase_sf"/>
</dbReference>
<organism evidence="6 7">
    <name type="scientific">Bipolaris oryzae ATCC 44560</name>
    <dbReference type="NCBI Taxonomy" id="930090"/>
    <lineage>
        <taxon>Eukaryota</taxon>
        <taxon>Fungi</taxon>
        <taxon>Dikarya</taxon>
        <taxon>Ascomycota</taxon>
        <taxon>Pezizomycotina</taxon>
        <taxon>Dothideomycetes</taxon>
        <taxon>Pleosporomycetidae</taxon>
        <taxon>Pleosporales</taxon>
        <taxon>Pleosporineae</taxon>
        <taxon>Pleosporaceae</taxon>
        <taxon>Bipolaris</taxon>
    </lineage>
</organism>
<reference evidence="6 7" key="1">
    <citation type="journal article" date="2013" name="PLoS Genet.">
        <title>Comparative genome structure, secondary metabolite, and effector coding capacity across Cochliobolus pathogens.</title>
        <authorList>
            <person name="Condon B.J."/>
            <person name="Leng Y."/>
            <person name="Wu D."/>
            <person name="Bushley K.E."/>
            <person name="Ohm R.A."/>
            <person name="Otillar R."/>
            <person name="Martin J."/>
            <person name="Schackwitz W."/>
            <person name="Grimwood J."/>
            <person name="MohdZainudin N."/>
            <person name="Xue C."/>
            <person name="Wang R."/>
            <person name="Manning V.A."/>
            <person name="Dhillon B."/>
            <person name="Tu Z.J."/>
            <person name="Steffenson B.J."/>
            <person name="Salamov A."/>
            <person name="Sun H."/>
            <person name="Lowry S."/>
            <person name="LaButti K."/>
            <person name="Han J."/>
            <person name="Copeland A."/>
            <person name="Lindquist E."/>
            <person name="Barry K."/>
            <person name="Schmutz J."/>
            <person name="Baker S.E."/>
            <person name="Ciuffetti L.M."/>
            <person name="Grigoriev I.V."/>
            <person name="Zhong S."/>
            <person name="Turgeon B.G."/>
        </authorList>
    </citation>
    <scope>NUCLEOTIDE SEQUENCE [LARGE SCALE GENOMIC DNA]</scope>
    <source>
        <strain evidence="6 7">ATCC 44560</strain>
    </source>
</reference>
<dbReference type="GO" id="GO:0050661">
    <property type="term" value="F:NADP binding"/>
    <property type="evidence" value="ECO:0007669"/>
    <property type="project" value="InterPro"/>
</dbReference>
<evidence type="ECO:0000313" key="7">
    <source>
        <dbReference type="Proteomes" id="UP000054032"/>
    </source>
</evidence>
<keyword evidence="7" id="KW-1185">Reference proteome</keyword>
<dbReference type="PANTHER" id="PTHR42877">
    <property type="entry name" value="L-ORNITHINE N(5)-MONOOXYGENASE-RELATED"/>
    <property type="match status" value="1"/>
</dbReference>
<accession>W6YXI9</accession>
<dbReference type="KEGG" id="bor:COCMIDRAFT_29073"/>
<keyword evidence="3" id="KW-0274">FAD</keyword>
<dbReference type="OrthoDB" id="74360at2759"/>
<feature type="region of interest" description="Disordered" evidence="5">
    <location>
        <begin position="1"/>
        <end position="32"/>
    </location>
</feature>
<dbReference type="eggNOG" id="KOG1399">
    <property type="taxonomic scope" value="Eukaryota"/>
</dbReference>
<dbReference type="InterPro" id="IPR036188">
    <property type="entry name" value="FAD/NAD-bd_sf"/>
</dbReference>
<dbReference type="AlphaFoldDB" id="W6YXI9"/>
<evidence type="ECO:0000313" key="6">
    <source>
        <dbReference type="EMBL" id="EUC42260.1"/>
    </source>
</evidence>
<sequence length="592" mass="65207">MGAQTTGIKPARDSTATSIPVEGASLPSSYPTSRMKIDADRCIDDVRPLRVAVVGAGLSGIIAGILLPAKVPGIELTIFEKNDDVGGTWLENAYPGLRCDTFAHVYQCTFLPNTNWTETIATGAEILQYWKDQADKYDVHRYIKPSHRVESASWDGALKSWTVTVHNTKTSKTGVELFDFVILAIGRYNALKLPDYPGVGEFRGHLRHTSNWDSSYGLSGKRVALIGNGASGVQILPELQKLAGHVTHYARNPTWIAAAIPNTEHTFQSQPYTKEQLESFKDPEVYLDFRKQLEGAYWRKYKGMLKSEENVALTKALVAGMTKRLAGRPELIKHLIPDFSPHCRRLTFGPGYLEALLEDNVDFVATRINRFTATGIETIDGDHREFDAIFCATGANSDMAPPFSITAGGVDLKSAWKPGGKFGFPYTYLGAATPGFPNLLYVGGPHASGPAGTVVHSVENQITYCARILRKVSSQGIASITPSQKAADDFVDYCDAYFPTTVLTDHCASWNNGGIIGARIHGLWPGTATHLTAVRREPRWEDWEYEYASTSGNRFEYWGSGHTRKETDMSVDMTSYLRLPGQVDLRTIHESG</sequence>